<gene>
    <name evidence="1" type="primary">orf194</name>
</gene>
<dbReference type="InterPro" id="IPR029057">
    <property type="entry name" value="PRTase-like"/>
</dbReference>
<reference evidence="1" key="1">
    <citation type="journal article" date="2019" name="Mol. Phylogenet. Evol.">
        <title>Morphological evolution and classification of the red algal order Ceramiales inferred using plastid phylogenomics.</title>
        <authorList>
            <person name="Diaz-Tapia P."/>
            <person name="Pasella M.M."/>
            <person name="Verbruggen H."/>
            <person name="Maggs C.A."/>
        </authorList>
    </citation>
    <scope>NUCLEOTIDE SEQUENCE</scope>
    <source>
        <strain evidence="1">PD2953_7</strain>
    </source>
</reference>
<dbReference type="EMBL" id="MK814709">
    <property type="protein sequence ID" value="QCI08078.1"/>
    <property type="molecule type" value="Genomic_DNA"/>
</dbReference>
<dbReference type="Gene3D" id="3.40.50.2020">
    <property type="match status" value="1"/>
</dbReference>
<keyword evidence="1" id="KW-0934">Plastid</keyword>
<accession>A0A4D6WZQ4</accession>
<organism evidence="1">
    <name type="scientific">Plumaria plumosa</name>
    <dbReference type="NCBI Taxonomy" id="189642"/>
    <lineage>
        <taxon>Eukaryota</taxon>
        <taxon>Rhodophyta</taxon>
        <taxon>Florideophyceae</taxon>
        <taxon>Rhodymeniophycidae</taxon>
        <taxon>Ceramiales</taxon>
        <taxon>Wrangeliaceae</taxon>
        <taxon>Plumaria</taxon>
    </lineage>
</organism>
<geneLocation type="plastid" evidence="1"/>
<proteinExistence type="predicted"/>
<protein>
    <recommendedName>
        <fullName evidence="2">Uracil phosphoribosyltransferase</fullName>
    </recommendedName>
</protein>
<evidence type="ECO:0000313" key="1">
    <source>
        <dbReference type="EMBL" id="QCI08078.1"/>
    </source>
</evidence>
<dbReference type="AlphaFoldDB" id="A0A4D6WZQ4"/>
<sequence>MQLNIYLISHPIIKFLSDSIIYSQDNSITKNKYSHHIGLLLIYEIMRKWTRIRNIYIKKLSYIQELSLLNSNQRYYIFTNLSQTYQIVTEIESLLPNIQIIHAEYNKHISYPSNMIFSDFQKKNIKIIILERILYQDYIVKLIQELNINKKIPLDQINIACISCYKPILDIIGKAYPELNIYTTKITIQMQNIT</sequence>
<name>A0A4D6WZQ4_9FLOR</name>
<reference evidence="1" key="2">
    <citation type="submission" date="2019-04" db="EMBL/GenBank/DDBJ databases">
        <authorList>
            <person name="Pasella M."/>
        </authorList>
    </citation>
    <scope>NUCLEOTIDE SEQUENCE</scope>
    <source>
        <strain evidence="1">PD2953_7</strain>
    </source>
</reference>
<evidence type="ECO:0008006" key="2">
    <source>
        <dbReference type="Google" id="ProtNLM"/>
    </source>
</evidence>